<dbReference type="Proteomes" id="UP000773462">
    <property type="component" value="Unassembled WGS sequence"/>
</dbReference>
<evidence type="ECO:0000313" key="3">
    <source>
        <dbReference type="Proteomes" id="UP000773462"/>
    </source>
</evidence>
<reference evidence="2 3" key="1">
    <citation type="submission" date="2021-03" db="EMBL/GenBank/DDBJ databases">
        <title>Genomic Encyclopedia of Type Strains, Phase IV (KMG-IV): sequencing the most valuable type-strain genomes for metagenomic binning, comparative biology and taxonomic classification.</title>
        <authorList>
            <person name="Goeker M."/>
        </authorList>
    </citation>
    <scope>NUCLEOTIDE SEQUENCE [LARGE SCALE GENOMIC DNA]</scope>
    <source>
        <strain evidence="2 3">DSM 101953</strain>
    </source>
</reference>
<keyword evidence="1" id="KW-0812">Transmembrane</keyword>
<keyword evidence="1" id="KW-1133">Transmembrane helix</keyword>
<comment type="caution">
    <text evidence="2">The sequence shown here is derived from an EMBL/GenBank/DDBJ whole genome shotgun (WGS) entry which is preliminary data.</text>
</comment>
<feature type="transmembrane region" description="Helical" evidence="1">
    <location>
        <begin position="50"/>
        <end position="67"/>
    </location>
</feature>
<sequence length="172" mass="18886">MRGIKGIGISAVKYALLNFMLVITNLLLYASGPDGGGTGDREEGLMFYQMYFICLLAGFVIYGVWSVTAGRFEKKTRGLTAIPVLLSSVCITSVLIYANRRYKNLYDGEFVNDGGSKVLALYADTSLYLVYFLLLFAVCVSVLGIVKRNKLSILGLLLNLSLLVLLSLIQFV</sequence>
<keyword evidence="1" id="KW-0472">Membrane</keyword>
<feature type="transmembrane region" description="Helical" evidence="1">
    <location>
        <begin position="128"/>
        <end position="146"/>
    </location>
</feature>
<evidence type="ECO:0000256" key="1">
    <source>
        <dbReference type="SAM" id="Phobius"/>
    </source>
</evidence>
<keyword evidence="3" id="KW-1185">Reference proteome</keyword>
<feature type="transmembrane region" description="Helical" evidence="1">
    <location>
        <begin position="153"/>
        <end position="171"/>
    </location>
</feature>
<name>A0ABS4NKT2_9BACL</name>
<gene>
    <name evidence="2" type="ORF">J2Z70_000802</name>
</gene>
<feature type="transmembrane region" description="Helical" evidence="1">
    <location>
        <begin position="79"/>
        <end position="98"/>
    </location>
</feature>
<protein>
    <recommendedName>
        <fullName evidence="4">Yip1 domain-containing protein</fullName>
    </recommendedName>
</protein>
<proteinExistence type="predicted"/>
<organism evidence="2 3">
    <name type="scientific">Paenibacillus silagei</name>
    <dbReference type="NCBI Taxonomy" id="1670801"/>
    <lineage>
        <taxon>Bacteria</taxon>
        <taxon>Bacillati</taxon>
        <taxon>Bacillota</taxon>
        <taxon>Bacilli</taxon>
        <taxon>Bacillales</taxon>
        <taxon>Paenibacillaceae</taxon>
        <taxon>Paenibacillus</taxon>
    </lineage>
</organism>
<evidence type="ECO:0008006" key="4">
    <source>
        <dbReference type="Google" id="ProtNLM"/>
    </source>
</evidence>
<dbReference type="RefSeq" id="WP_209869650.1">
    <property type="nucleotide sequence ID" value="NZ_JAGGLV010000002.1"/>
</dbReference>
<feature type="transmembrane region" description="Helical" evidence="1">
    <location>
        <begin position="12"/>
        <end position="30"/>
    </location>
</feature>
<accession>A0ABS4NKT2</accession>
<dbReference type="EMBL" id="JAGGLV010000002">
    <property type="protein sequence ID" value="MBP2110662.1"/>
    <property type="molecule type" value="Genomic_DNA"/>
</dbReference>
<evidence type="ECO:0000313" key="2">
    <source>
        <dbReference type="EMBL" id="MBP2110662.1"/>
    </source>
</evidence>